<protein>
    <recommendedName>
        <fullName evidence="9">Phosphate-starvation-inducible E</fullName>
    </recommendedName>
</protein>
<gene>
    <name evidence="7" type="ORF">HF568_06870</name>
</gene>
<feature type="transmembrane region" description="Helical" evidence="6">
    <location>
        <begin position="20"/>
        <end position="42"/>
    </location>
</feature>
<organism evidence="7 8">
    <name type="scientific">Acidithiobacillus ferridurans</name>
    <dbReference type="NCBI Taxonomy" id="1232575"/>
    <lineage>
        <taxon>Bacteria</taxon>
        <taxon>Pseudomonadati</taxon>
        <taxon>Pseudomonadota</taxon>
        <taxon>Acidithiobacillia</taxon>
        <taxon>Acidithiobacillales</taxon>
        <taxon>Acidithiobacillaceae</taxon>
        <taxon>Acidithiobacillus</taxon>
    </lineage>
</organism>
<feature type="transmembrane region" description="Helical" evidence="6">
    <location>
        <begin position="93"/>
        <end position="112"/>
    </location>
</feature>
<feature type="transmembrane region" description="Helical" evidence="6">
    <location>
        <begin position="118"/>
        <end position="137"/>
    </location>
</feature>
<evidence type="ECO:0000256" key="6">
    <source>
        <dbReference type="SAM" id="Phobius"/>
    </source>
</evidence>
<name>A0A8X8G5E0_ACIFI</name>
<reference evidence="7" key="1">
    <citation type="journal article" date="2021" name="ISME J.">
        <title>Genomic evolution of the class Acidithiobacillia: deep-branching Proteobacteria living in extreme acidic conditions.</title>
        <authorList>
            <person name="Moya-Beltran A."/>
            <person name="Beard S."/>
            <person name="Rojas-Villalobos C."/>
            <person name="Issotta F."/>
            <person name="Gallardo Y."/>
            <person name="Ulloa R."/>
            <person name="Giaveno A."/>
            <person name="Degli Esposti M."/>
            <person name="Johnson D.B."/>
            <person name="Quatrini R."/>
        </authorList>
    </citation>
    <scope>NUCLEOTIDE SEQUENCE</scope>
    <source>
        <strain evidence="7">DSM 583</strain>
    </source>
</reference>
<evidence type="ECO:0000256" key="5">
    <source>
        <dbReference type="ARBA" id="ARBA00023136"/>
    </source>
</evidence>
<sequence>MKPLGYISPTGSRMEGVLSIFGRFTGFTLLLVSALLLLHILIRLSSFVPEFFMVHGVVNLKSTVLDILNLAVVVELAELFIKMNTTHKVSMLLLMDTGIIFALREVIIDLYAEHHSAFGISSPEIALAILILLRVLLHKEKKYGK</sequence>
<evidence type="ECO:0000256" key="2">
    <source>
        <dbReference type="ARBA" id="ARBA00022475"/>
    </source>
</evidence>
<dbReference type="InterPro" id="IPR020948">
    <property type="entry name" value="P_starv_induced_PsiE-like"/>
</dbReference>
<evidence type="ECO:0000256" key="3">
    <source>
        <dbReference type="ARBA" id="ARBA00022692"/>
    </source>
</evidence>
<dbReference type="Proteomes" id="UP000887300">
    <property type="component" value="Unassembled WGS sequence"/>
</dbReference>
<dbReference type="AlphaFoldDB" id="A0A8X8G5E0"/>
<dbReference type="GO" id="GO:0005886">
    <property type="term" value="C:plasma membrane"/>
    <property type="evidence" value="ECO:0007669"/>
    <property type="project" value="UniProtKB-SubCell"/>
</dbReference>
<comment type="caution">
    <text evidence="7">The sequence shown here is derived from an EMBL/GenBank/DDBJ whole genome shotgun (WGS) entry which is preliminary data.</text>
</comment>
<proteinExistence type="predicted"/>
<evidence type="ECO:0008006" key="9">
    <source>
        <dbReference type="Google" id="ProtNLM"/>
    </source>
</evidence>
<keyword evidence="4 6" id="KW-1133">Transmembrane helix</keyword>
<dbReference type="RefSeq" id="WP_215886109.1">
    <property type="nucleotide sequence ID" value="NZ_CP134225.1"/>
</dbReference>
<evidence type="ECO:0000313" key="8">
    <source>
        <dbReference type="Proteomes" id="UP000887300"/>
    </source>
</evidence>
<keyword evidence="2" id="KW-1003">Cell membrane</keyword>
<dbReference type="Pfam" id="PF06146">
    <property type="entry name" value="PsiE"/>
    <property type="match status" value="1"/>
</dbReference>
<evidence type="ECO:0000313" key="7">
    <source>
        <dbReference type="EMBL" id="MBU2722936.1"/>
    </source>
</evidence>
<keyword evidence="3 6" id="KW-0812">Transmembrane</keyword>
<evidence type="ECO:0000256" key="4">
    <source>
        <dbReference type="ARBA" id="ARBA00022989"/>
    </source>
</evidence>
<keyword evidence="5 6" id="KW-0472">Membrane</keyword>
<comment type="subcellular location">
    <subcellularLocation>
        <location evidence="1">Cell membrane</location>
        <topology evidence="1">Multi-pass membrane protein</topology>
    </subcellularLocation>
</comment>
<evidence type="ECO:0000256" key="1">
    <source>
        <dbReference type="ARBA" id="ARBA00004651"/>
    </source>
</evidence>
<accession>A0A8X8G5E0</accession>
<dbReference type="EMBL" id="JABBHS010000198">
    <property type="protein sequence ID" value="MBU2722936.1"/>
    <property type="molecule type" value="Genomic_DNA"/>
</dbReference>